<protein>
    <recommendedName>
        <fullName evidence="6">Glycosyltransferase 2-like domain-containing protein</fullName>
    </recommendedName>
</protein>
<dbReference type="EMBL" id="LCAG01000006">
    <property type="protein sequence ID" value="KKR87185.1"/>
    <property type="molecule type" value="Genomic_DNA"/>
</dbReference>
<dbReference type="AlphaFoldDB" id="A0A0G0WRV4"/>
<dbReference type="Proteomes" id="UP000034854">
    <property type="component" value="Unassembled WGS sequence"/>
</dbReference>
<comment type="caution">
    <text evidence="4">The sequence shown here is derived from an EMBL/GenBank/DDBJ whole genome shotgun (WGS) entry which is preliminary data.</text>
</comment>
<evidence type="ECO:0000313" key="5">
    <source>
        <dbReference type="Proteomes" id="UP000034854"/>
    </source>
</evidence>
<dbReference type="Pfam" id="PF13641">
    <property type="entry name" value="Glyco_tranf_2_3"/>
    <property type="match status" value="1"/>
</dbReference>
<dbReference type="SUPFAM" id="SSF53448">
    <property type="entry name" value="Nucleotide-diphospho-sugar transferases"/>
    <property type="match status" value="1"/>
</dbReference>
<gene>
    <name evidence="4" type="ORF">UU34_C0006G0004</name>
</gene>
<evidence type="ECO:0000256" key="3">
    <source>
        <dbReference type="ARBA" id="ARBA00022679"/>
    </source>
</evidence>
<name>A0A0G0WRV4_9BACT</name>
<accession>A0A0G0WRV4</accession>
<dbReference type="PANTHER" id="PTHR43630">
    <property type="entry name" value="POLY-BETA-1,6-N-ACETYL-D-GLUCOSAMINE SYNTHASE"/>
    <property type="match status" value="1"/>
</dbReference>
<dbReference type="PANTHER" id="PTHR43630:SF1">
    <property type="entry name" value="POLY-BETA-1,6-N-ACETYL-D-GLUCOSAMINE SYNTHASE"/>
    <property type="match status" value="1"/>
</dbReference>
<keyword evidence="3" id="KW-0808">Transferase</keyword>
<dbReference type="GO" id="GO:0016757">
    <property type="term" value="F:glycosyltransferase activity"/>
    <property type="evidence" value="ECO:0007669"/>
    <property type="project" value="UniProtKB-KW"/>
</dbReference>
<dbReference type="Gene3D" id="3.90.550.10">
    <property type="entry name" value="Spore Coat Polysaccharide Biosynthesis Protein SpsA, Chain A"/>
    <property type="match status" value="1"/>
</dbReference>
<proteinExistence type="inferred from homology"/>
<comment type="similarity">
    <text evidence="1">Belongs to the glycosyltransferase 2 family.</text>
</comment>
<keyword evidence="2" id="KW-0328">Glycosyltransferase</keyword>
<evidence type="ECO:0000256" key="2">
    <source>
        <dbReference type="ARBA" id="ARBA00022676"/>
    </source>
</evidence>
<organism evidence="4 5">
    <name type="scientific">Candidatus Curtissbacteria bacterium GW2011_GWA1_41_11</name>
    <dbReference type="NCBI Taxonomy" id="1618409"/>
    <lineage>
        <taxon>Bacteria</taxon>
        <taxon>Candidatus Curtissiibacteriota</taxon>
    </lineage>
</organism>
<reference evidence="4 5" key="1">
    <citation type="journal article" date="2015" name="Nature">
        <title>rRNA introns, odd ribosomes, and small enigmatic genomes across a large radiation of phyla.</title>
        <authorList>
            <person name="Brown C.T."/>
            <person name="Hug L.A."/>
            <person name="Thomas B.C."/>
            <person name="Sharon I."/>
            <person name="Castelle C.J."/>
            <person name="Singh A."/>
            <person name="Wilkins M.J."/>
            <person name="Williams K.H."/>
            <person name="Banfield J.F."/>
        </authorList>
    </citation>
    <scope>NUCLEOTIDE SEQUENCE [LARGE SCALE GENOMIC DNA]</scope>
</reference>
<evidence type="ECO:0000256" key="1">
    <source>
        <dbReference type="ARBA" id="ARBA00006739"/>
    </source>
</evidence>
<dbReference type="InterPro" id="IPR029044">
    <property type="entry name" value="Nucleotide-diphossugar_trans"/>
</dbReference>
<evidence type="ECO:0008006" key="6">
    <source>
        <dbReference type="Google" id="ProtNLM"/>
    </source>
</evidence>
<sequence length="295" mass="33553">MKKLTCTIAIPTCYGGKSLQSTIRSIRRSRQCGSFSIVVRADSKPISDGIKRNLSSLGVKLVENKKPGSQMYKVKQMVEHIRTDIVIITHDDVRFDQGTLAAIVKRFKDNPKVTMVGANVLAETAQSQFERIIDVGLRGTTTIGTAWRGGDNYLLANGRCLAFRTQHFKKMTVPDNIVNADAYLYFENKRLGGKFVWVKEARVFIENPKHMSEHLRQSQRFLYSSEELSQYFDTSIAREYMVPTIIQFKAILKELVTHPIHVFLYVGILAYAKLTQRRDSDARSPLWKVNISTKS</sequence>
<evidence type="ECO:0000313" key="4">
    <source>
        <dbReference type="EMBL" id="KKR87185.1"/>
    </source>
</evidence>